<keyword evidence="2" id="KW-1133">Transmembrane helix</keyword>
<dbReference type="AlphaFoldDB" id="A0A842JF43"/>
<dbReference type="Pfam" id="PF01497">
    <property type="entry name" value="Peripla_BP_2"/>
    <property type="match status" value="1"/>
</dbReference>
<evidence type="ECO:0000313" key="4">
    <source>
        <dbReference type="EMBL" id="MBC2890297.1"/>
    </source>
</evidence>
<dbReference type="PROSITE" id="PS51318">
    <property type="entry name" value="TAT"/>
    <property type="match status" value="1"/>
</dbReference>
<dbReference type="Gene3D" id="1.20.58.2180">
    <property type="match status" value="1"/>
</dbReference>
<dbReference type="InterPro" id="IPR050902">
    <property type="entry name" value="ABC_Transporter_SBP"/>
</dbReference>
<protein>
    <submittedName>
        <fullName evidence="4">ABC transporter substrate-binding protein</fullName>
    </submittedName>
</protein>
<dbReference type="PROSITE" id="PS50983">
    <property type="entry name" value="FE_B12_PBP"/>
    <property type="match status" value="1"/>
</dbReference>
<evidence type="ECO:0000313" key="5">
    <source>
        <dbReference type="Proteomes" id="UP000587396"/>
    </source>
</evidence>
<dbReference type="PANTHER" id="PTHR30535">
    <property type="entry name" value="VITAMIN B12-BINDING PROTEIN"/>
    <property type="match status" value="1"/>
</dbReference>
<evidence type="ECO:0000256" key="1">
    <source>
        <dbReference type="ARBA" id="ARBA00008814"/>
    </source>
</evidence>
<dbReference type="SUPFAM" id="SSF53807">
    <property type="entry name" value="Helical backbone' metal receptor"/>
    <property type="match status" value="1"/>
</dbReference>
<dbReference type="EMBL" id="JACMSE010000011">
    <property type="protein sequence ID" value="MBC2890297.1"/>
    <property type="molecule type" value="Genomic_DNA"/>
</dbReference>
<comment type="caution">
    <text evidence="4">The sequence shown here is derived from an EMBL/GenBank/DDBJ whole genome shotgun (WGS) entry which is preliminary data.</text>
</comment>
<keyword evidence="2" id="KW-0812">Transmembrane</keyword>
<evidence type="ECO:0000256" key="2">
    <source>
        <dbReference type="SAM" id="Phobius"/>
    </source>
</evidence>
<dbReference type="Gene3D" id="3.40.50.1980">
    <property type="entry name" value="Nitrogenase molybdenum iron protein domain"/>
    <property type="match status" value="2"/>
</dbReference>
<feature type="domain" description="Fe/B12 periplasmic-binding" evidence="3">
    <location>
        <begin position="112"/>
        <end position="391"/>
    </location>
</feature>
<evidence type="ECO:0000259" key="3">
    <source>
        <dbReference type="PROSITE" id="PS50983"/>
    </source>
</evidence>
<name>A0A842JF43_9ACTN</name>
<organism evidence="4 5">
    <name type="scientific">Gordonibacter massiliensis</name>
    <name type="common">ex Traore et al. 2017</name>
    <dbReference type="NCBI Taxonomy" id="1841863"/>
    <lineage>
        <taxon>Bacteria</taxon>
        <taxon>Bacillati</taxon>
        <taxon>Actinomycetota</taxon>
        <taxon>Coriobacteriia</taxon>
        <taxon>Eggerthellales</taxon>
        <taxon>Eggerthellaceae</taxon>
        <taxon>Gordonibacter</taxon>
    </lineage>
</organism>
<dbReference type="InterPro" id="IPR006311">
    <property type="entry name" value="TAT_signal"/>
</dbReference>
<feature type="transmembrane region" description="Helical" evidence="2">
    <location>
        <begin position="63"/>
        <end position="80"/>
    </location>
</feature>
<accession>A0A842JF43</accession>
<dbReference type="InterPro" id="IPR002491">
    <property type="entry name" value="ABC_transptr_periplasmic_BD"/>
</dbReference>
<keyword evidence="2" id="KW-0472">Membrane</keyword>
<keyword evidence="5" id="KW-1185">Reference proteome</keyword>
<proteinExistence type="inferred from homology"/>
<reference evidence="4 5" key="1">
    <citation type="submission" date="2020-08" db="EMBL/GenBank/DDBJ databases">
        <authorList>
            <person name="Liu C."/>
            <person name="Sun Q."/>
        </authorList>
    </citation>
    <scope>NUCLEOTIDE SEQUENCE [LARGE SCALE GENOMIC DNA]</scope>
    <source>
        <strain evidence="4 5">N22</strain>
    </source>
</reference>
<sequence>MKNKQRDNCYADRVRGNTRGKGRERALPIKAEPSFGDGLEGASACLSAARPSRAPRAFTRRSFLGLAAVAAASACAGGLLDGCAGAGFAQGNLRNVADMGGRSVMVPEQIDRVFCTNPIGTVDLFALAPEKLAGWNFRPAGDNKKYIPDEYFALPSLGVWMGAGSVPNAEEIAAQDPDVLLCYWTADEVGGGMADDIRDETGLPVVLVDYDVRSAPEMFRYVGGLVGCEERGEELAAFCERKLARIERIAASIPESERKSVFLAQGNDGLTTDPVGSMHVTDALELIKTGNVADMPGTEGKGMGMPSVNLEQIITWNPDAVLVAEFNMSDSESSDIYGAIQQDAHWNNVPCVRAGEIYRIPQSPFSWFGRPPSAARVLGCLWVLKVLYPQYASDINMRDETVEFYRTFYRYDGFDEYTLDQLLGAAGIDSVTGEKR</sequence>
<dbReference type="PANTHER" id="PTHR30535:SF34">
    <property type="entry name" value="MOLYBDATE-BINDING PROTEIN MOLA"/>
    <property type="match status" value="1"/>
</dbReference>
<dbReference type="RefSeq" id="WP_185906025.1">
    <property type="nucleotide sequence ID" value="NZ_JACMSE010000011.1"/>
</dbReference>
<comment type="similarity">
    <text evidence="1">Belongs to the bacterial solute-binding protein 8 family.</text>
</comment>
<dbReference type="Proteomes" id="UP000587396">
    <property type="component" value="Unassembled WGS sequence"/>
</dbReference>
<gene>
    <name evidence="4" type="ORF">H7313_13240</name>
</gene>